<dbReference type="Proteomes" id="UP000594263">
    <property type="component" value="Unplaced"/>
</dbReference>
<keyword evidence="5" id="KW-1185">Reference proteome</keyword>
<dbReference type="AlphaFoldDB" id="A0A7N0R9L3"/>
<dbReference type="PROSITE" id="PS50096">
    <property type="entry name" value="IQ"/>
    <property type="match status" value="1"/>
</dbReference>
<keyword evidence="1" id="KW-0112">Calmodulin-binding</keyword>
<evidence type="ECO:0000256" key="3">
    <source>
        <dbReference type="SAM" id="MobiDB-lite"/>
    </source>
</evidence>
<dbReference type="GO" id="GO:0005516">
    <property type="term" value="F:calmodulin binding"/>
    <property type="evidence" value="ECO:0007669"/>
    <property type="project" value="UniProtKB-KW"/>
</dbReference>
<feature type="region of interest" description="Disordered" evidence="3">
    <location>
        <begin position="163"/>
        <end position="193"/>
    </location>
</feature>
<dbReference type="Gramene" id="Kaladp0002s0132.1.v1.1">
    <property type="protein sequence ID" value="Kaladp0002s0132.1.v1.1"/>
    <property type="gene ID" value="Kaladp0002s0132.v1.1"/>
</dbReference>
<name>A0A7N0R9L3_KALFE</name>
<dbReference type="EnsemblPlants" id="Kaladp0002s0132.1.v1.1">
    <property type="protein sequence ID" value="Kaladp0002s0132.1.v1.1"/>
    <property type="gene ID" value="Kaladp0002s0132.v1.1"/>
</dbReference>
<proteinExistence type="inferred from homology"/>
<dbReference type="PANTHER" id="PTHR32295">
    <property type="entry name" value="IQ-DOMAIN 5-RELATED"/>
    <property type="match status" value="1"/>
</dbReference>
<dbReference type="InterPro" id="IPR000048">
    <property type="entry name" value="IQ_motif_EF-hand-BS"/>
</dbReference>
<feature type="compositionally biased region" description="Basic and acidic residues" evidence="3">
    <location>
        <begin position="265"/>
        <end position="291"/>
    </location>
</feature>
<sequence length="443" mass="49537">MGRIEKWYSKIKKVLNPGSKLRIKSEIQKSGSDSRRKQHIYPSPSVPPTGFIEAENDDSHSQGAQFSEKAAAPKISLEITKHIGVSHYAGYSKDEAAAIQIQTAYRGYLARRTLQALRGLVRLKFLVQGQAVKRQATSTLHCMQALARVQSYVRSRRVQKLQMSKEDQALEKQRIQKSSQKHASFRNSEEWKDCVQSKQQDEANLKKKHEAAMRRERTLAYSSVHQQTWKNSPKRTSKATIADPDNPSLGWSWLERWMAGRPWEGEVARGEGLDSELTTRQEEISEVEATKEVPAPYKPKKLPKPPLNIRTATQKSPPNPAIAENPKTGNARASVRASNGSGIENSEKNKRHSFAGSSTRDYESSAGSKSPRNHVVLARSPSTRPWLQSPLGMEHNGNGTPPKKSRTVGQAERPTSHLAPRNSPRRHSAPPKVRNPTKPKQPG</sequence>
<feature type="compositionally biased region" description="Basic and acidic residues" evidence="3">
    <location>
        <begin position="23"/>
        <end position="35"/>
    </location>
</feature>
<dbReference type="PANTHER" id="PTHR32295:SF216">
    <property type="entry name" value="PROTEIN IQ-DOMAIN 3"/>
    <property type="match status" value="1"/>
</dbReference>
<feature type="compositionally biased region" description="Basic and acidic residues" evidence="3">
    <location>
        <begin position="163"/>
        <end position="174"/>
    </location>
</feature>
<protein>
    <submittedName>
        <fullName evidence="4">Uncharacterized protein</fullName>
    </submittedName>
</protein>
<feature type="region of interest" description="Disordered" evidence="3">
    <location>
        <begin position="220"/>
        <end position="250"/>
    </location>
</feature>
<feature type="compositionally biased region" description="Polar residues" evidence="3">
    <location>
        <begin position="220"/>
        <end position="231"/>
    </location>
</feature>
<comment type="similarity">
    <text evidence="2">Belongs to the IQD family.</text>
</comment>
<dbReference type="Gene3D" id="1.20.5.190">
    <property type="match status" value="1"/>
</dbReference>
<evidence type="ECO:0000256" key="2">
    <source>
        <dbReference type="ARBA" id="ARBA00024341"/>
    </source>
</evidence>
<evidence type="ECO:0000256" key="1">
    <source>
        <dbReference type="ARBA" id="ARBA00022860"/>
    </source>
</evidence>
<accession>A0A7N0R9L3</accession>
<dbReference type="SMART" id="SM00015">
    <property type="entry name" value="IQ"/>
    <property type="match status" value="1"/>
</dbReference>
<reference evidence="4" key="1">
    <citation type="submission" date="2021-01" db="UniProtKB">
        <authorList>
            <consortium name="EnsemblPlants"/>
        </authorList>
    </citation>
    <scope>IDENTIFICATION</scope>
</reference>
<organism evidence="4 5">
    <name type="scientific">Kalanchoe fedtschenkoi</name>
    <name type="common">Lavender scallops</name>
    <name type="synonym">South American air plant</name>
    <dbReference type="NCBI Taxonomy" id="63787"/>
    <lineage>
        <taxon>Eukaryota</taxon>
        <taxon>Viridiplantae</taxon>
        <taxon>Streptophyta</taxon>
        <taxon>Embryophyta</taxon>
        <taxon>Tracheophyta</taxon>
        <taxon>Spermatophyta</taxon>
        <taxon>Magnoliopsida</taxon>
        <taxon>eudicotyledons</taxon>
        <taxon>Gunneridae</taxon>
        <taxon>Pentapetalae</taxon>
        <taxon>Saxifragales</taxon>
        <taxon>Crassulaceae</taxon>
        <taxon>Kalanchoe</taxon>
    </lineage>
</organism>
<dbReference type="Pfam" id="PF00612">
    <property type="entry name" value="IQ"/>
    <property type="match status" value="1"/>
</dbReference>
<dbReference type="OMA" id="PWEGEVA"/>
<feature type="compositionally biased region" description="Polar residues" evidence="3">
    <location>
        <begin position="355"/>
        <end position="370"/>
    </location>
</feature>
<evidence type="ECO:0000313" key="5">
    <source>
        <dbReference type="Proteomes" id="UP000594263"/>
    </source>
</evidence>
<evidence type="ECO:0000313" key="4">
    <source>
        <dbReference type="EnsemblPlants" id="Kaladp0002s0132.1.v1.1"/>
    </source>
</evidence>
<feature type="region of interest" description="Disordered" evidence="3">
    <location>
        <begin position="265"/>
        <end position="443"/>
    </location>
</feature>
<feature type="region of interest" description="Disordered" evidence="3">
    <location>
        <begin position="22"/>
        <end position="67"/>
    </location>
</feature>